<gene>
    <name evidence="1" type="ORF">ENN04_03680</name>
</gene>
<accession>A0A7C5T0Q0</accession>
<proteinExistence type="predicted"/>
<protein>
    <submittedName>
        <fullName evidence="1">Uncharacterized protein</fullName>
    </submittedName>
</protein>
<organism evidence="1">
    <name type="scientific">Thermocrinis ruber</name>
    <dbReference type="NCBI Taxonomy" id="75906"/>
    <lineage>
        <taxon>Bacteria</taxon>
        <taxon>Pseudomonadati</taxon>
        <taxon>Aquificota</taxon>
        <taxon>Aquificia</taxon>
        <taxon>Aquificales</taxon>
        <taxon>Aquificaceae</taxon>
        <taxon>Thermocrinis</taxon>
    </lineage>
</organism>
<dbReference type="AlphaFoldDB" id="A0A7C5T0Q0"/>
<sequence length="129" mass="14308">MLSKSLFDGKKLYGNLGDYPFTAESLFRIGLALCTYLVIKGEEKPTLGVNVLNFATMSLAVGFMAGGGDVVVGEGNVSVIHREEENALIFEGLDEIDLKKIESILFSRYHIPRKRGKEVGKLWIQENKL</sequence>
<dbReference type="EMBL" id="DSAC01000043">
    <property type="protein sequence ID" value="HHO73719.1"/>
    <property type="molecule type" value="Genomic_DNA"/>
</dbReference>
<comment type="caution">
    <text evidence="1">The sequence shown here is derived from an EMBL/GenBank/DDBJ whole genome shotgun (WGS) entry which is preliminary data.</text>
</comment>
<name>A0A7C5T0Q0_9AQUI</name>
<reference evidence="1" key="1">
    <citation type="journal article" date="2020" name="mSystems">
        <title>Genome- and Community-Level Interaction Insights into Carbon Utilization and Element Cycling Functions of Hydrothermarchaeota in Hydrothermal Sediment.</title>
        <authorList>
            <person name="Zhou Z."/>
            <person name="Liu Y."/>
            <person name="Xu W."/>
            <person name="Pan J."/>
            <person name="Luo Z.H."/>
            <person name="Li M."/>
        </authorList>
    </citation>
    <scope>NUCLEOTIDE SEQUENCE [LARGE SCALE GENOMIC DNA]</scope>
    <source>
        <strain evidence="1">SpSt-114</strain>
    </source>
</reference>
<evidence type="ECO:0000313" key="1">
    <source>
        <dbReference type="EMBL" id="HHO73719.1"/>
    </source>
</evidence>
<dbReference type="Gene3D" id="3.40.120.10">
    <property type="entry name" value="Alpha-D-Glucose-1,6-Bisphosphate, subunit A, domain 3"/>
    <property type="match status" value="1"/>
</dbReference>